<accession>A0A024CGP7</accession>
<dbReference type="EMBL" id="KJ752086">
    <property type="protein sequence ID" value="AHZ32879.1"/>
    <property type="molecule type" value="Genomic_RNA"/>
</dbReference>
<proteinExistence type="predicted"/>
<reference evidence="1 2" key="1">
    <citation type="journal article" date="2015" name="Genome Announc.">
        <title>Complete genomic sequence for an avian group g rotavirus from South Africa.</title>
        <authorList>
            <person name="Stucker K.M."/>
            <person name="Stockwell T.B."/>
            <person name="Nyaga M.M."/>
            <person name="Halpin R.A."/>
            <person name="Fedorova N."/>
            <person name="Akopov A."/>
            <person name="Ngoveni H."/>
            <person name="Peenze I."/>
            <person name="Seheri M.L."/>
            <person name="Mphahlele M.J."/>
            <person name="Wentworth D.E."/>
        </authorList>
    </citation>
    <scope>NUCLEOTIDE SEQUENCE [LARGE SCALE GENOMIC DNA]</scope>
    <source>
        <strain evidence="1">RVG/chicken/ZAF/MRC-DPRU1679/2011/GXP[X]</strain>
    </source>
</reference>
<evidence type="ECO:0000313" key="1">
    <source>
        <dbReference type="EMBL" id="AHZ32879.1"/>
    </source>
</evidence>
<sequence length="768" mass="90430">MAKLIEFSELGARVQNTEDVFRISNSTEKFIIINPSRNAENYIKERTHYVTIDKRNVDQSIKEYEELFPTSVSTHNSEIIKLGACGHVVTNCLHVDHPYFTSNIASLGDYAPTGWRYEAMGKRDDQLGDFIFNHIFDQCNGWQNGEYINKFNYGIIPNKKTSQKEVDSYFSELMKEIVKVQDDVDEDSYYYNIQRRQIGTAVRETVFELIEKKNWNVNLIGPEFESFALIYKLLMSSYTGDFKMFTINETQEHNYKKELTMWKKKTLSLRTVLANKWKYENAFCKLLMSHLCKRKKYSYIYINSRYNVDNWVINYPYIMNVILTNDLITHAENSIIFGFEVTDNTSSYAVNKISDKVVYTSTPYADENNAWTMSIKGERIGDRFNKDDSWYAKKNNYSNFVYGGDIFTTKDLKLNYVNIALYSLSNSKNSIELIRSVLSYEHIVTFPLPVRTDWRQMEDYEEKPFLGLVKQNKFEDHVIHPKILALEHDCEIVTEMVFLQLGNRRCIISDMYQHAVVMRIKTDSFYSDKYFSHIGIRQVSVYNRDNFLTSRLNAYIDRQLSRSIDFTQIVKNKFGGFSGHLVAVERYFNQLIYTMSPMRWAKRAFSEAKYKKRDQYKNADGEKHEMTDFINTYHYLNLYYTTFEDLIECSDRADHPQYYIAVKSGISHITLQLTEVDPTILLDDIISKIKGVRLKRVGETEFENLNVVLYQTKEVLQYHIVKILRRNKIACQQSRPYIMHMNVKEDGDDKDEIVINEKNVYVKKIVRT</sequence>
<protein>
    <submittedName>
        <fullName evidence="1">RNA capping protein VP3</fullName>
    </submittedName>
</protein>
<gene>
    <name evidence="1" type="primary">VP3</name>
    <name evidence="1" type="ORF">L312_42277gpVP3</name>
</gene>
<dbReference type="Proteomes" id="UP000167086">
    <property type="component" value="Genome"/>
</dbReference>
<organism evidence="1 2">
    <name type="scientific">Rotavirus G</name>
    <dbReference type="NCBI Taxonomy" id="183407"/>
    <lineage>
        <taxon>Viruses</taxon>
        <taxon>Riboviria</taxon>
        <taxon>Orthornavirae</taxon>
        <taxon>Duplornaviricota</taxon>
        <taxon>Resentoviricetes</taxon>
        <taxon>Reovirales</taxon>
        <taxon>Sedoreoviridae</taxon>
        <taxon>Rotavirus</taxon>
        <taxon>Rotavirus gammagastroenteritidis</taxon>
    </lineage>
</organism>
<name>A0A024CGP7_9REOV</name>
<evidence type="ECO:0000313" key="2">
    <source>
        <dbReference type="Proteomes" id="UP000167086"/>
    </source>
</evidence>